<dbReference type="InterPro" id="IPR011547">
    <property type="entry name" value="SLC26A/SulP_dom"/>
</dbReference>
<keyword evidence="3 6" id="KW-1133">Transmembrane helix</keyword>
<reference evidence="9" key="1">
    <citation type="submission" date="2020-10" db="EMBL/GenBank/DDBJ databases">
        <title>Unveiling of a novel bifunctional photoreceptor, Dualchrome1, isolated from a cosmopolitan green alga.</title>
        <authorList>
            <person name="Suzuki S."/>
            <person name="Kawachi M."/>
        </authorList>
    </citation>
    <scope>NUCLEOTIDE SEQUENCE</scope>
    <source>
        <strain evidence="9">NIES 2893</strain>
    </source>
</reference>
<dbReference type="PROSITE" id="PS50042">
    <property type="entry name" value="CNMP_BINDING_3"/>
    <property type="match status" value="1"/>
</dbReference>
<feature type="domain" description="STAS" evidence="8">
    <location>
        <begin position="550"/>
        <end position="627"/>
    </location>
</feature>
<dbReference type="CDD" id="cd07042">
    <property type="entry name" value="STAS_SulP_like_sulfate_transporter"/>
    <property type="match status" value="1"/>
</dbReference>
<feature type="transmembrane region" description="Helical" evidence="6">
    <location>
        <begin position="65"/>
        <end position="88"/>
    </location>
</feature>
<evidence type="ECO:0000259" key="8">
    <source>
        <dbReference type="PROSITE" id="PS50801"/>
    </source>
</evidence>
<dbReference type="SUPFAM" id="SSF52091">
    <property type="entry name" value="SpoIIaa-like"/>
    <property type="match status" value="1"/>
</dbReference>
<keyword evidence="4 6" id="KW-0472">Membrane</keyword>
<dbReference type="PROSITE" id="PS50801">
    <property type="entry name" value="STAS"/>
    <property type="match status" value="1"/>
</dbReference>
<evidence type="ECO:0000313" key="9">
    <source>
        <dbReference type="EMBL" id="GHP06502.1"/>
    </source>
</evidence>
<feature type="transmembrane region" description="Helical" evidence="6">
    <location>
        <begin position="191"/>
        <end position="211"/>
    </location>
</feature>
<sequence length="877" mass="92527">MNMKKVAVVSSSSMSSPSGGGGGGGGGGGKLPSTPDKLSNDDKGGGGAGGNGGGNGGFAIDASGILAGLTTSVSSVVFSISFATLIYSGPGAPDDALSRGVDVCLFSSAVAAFGLGIASRFSGAIGEMQDGPSALSGLIAVRIFADESLSDTAKVATLEACLHLATLGTAAALAFLGTLRLGSLVRVIPSPVLGGFLAGTGWVLLCGSYKVMTGLSADFDGISQGINNPDIFWLEVVPGIAFGASLAWARDVFKSRWIVPAWVICGIATWYAAALVIGGRSPADLLDAGVLLGPLPLPTGAAAANALPLGIPTPLWFDPERFAAVDWAYVLRSLPDLATITALAVTGMLLNVSGIELACGRDANVSYEMQANGLTNLVSSASGALVHYPGLASTKLAFETISGGSDEAAARDRRVFPSPGIVTGAIYMLILALHPDAINYLPRSIVGGILLSLGISFFYEWAIQGATRLPRPEYAVVIIILVAIALFGYLPGVAVGVVSAFVVFVADYSRVPIVRFPFELGGPNPLFSSKSRSKFERAALQSNGQSAYGLVLQGYIFFGTAFRLLEQIRSRHTSLVEETGTGIRWLVLDFRYVVGIDGSAISAINKIRNFAIENDVTIVLTDMRTAVGVDRVVAVIVSGEDLTAGLREIAVSEKQQEKEYWNEVLKFAETERRENKQNRLRVKVLPELDNGLQYVEAKILAESVPLFMQNGGLSGPQLTLQAIVSAVGRTDEQRAQFQNCWSEVEFNEGDVVCRRGDVADIIYFIESAEVQALWAPNVTIEINHNFLGAAGFYSTSGFGAVRFADVVVTRSGRGYKISAEALRDLDTEAPSLTSRFHRIMAAHLADTLISRNKVLAQYQDNEKQDDNPTQLDSPDLS</sequence>
<feature type="domain" description="Cyclic nucleotide-binding" evidence="7">
    <location>
        <begin position="731"/>
        <end position="825"/>
    </location>
</feature>
<dbReference type="SUPFAM" id="SSF51206">
    <property type="entry name" value="cAMP-binding domain-like"/>
    <property type="match status" value="1"/>
</dbReference>
<dbReference type="Proteomes" id="UP000660262">
    <property type="component" value="Unassembled WGS sequence"/>
</dbReference>
<evidence type="ECO:0008006" key="11">
    <source>
        <dbReference type="Google" id="ProtNLM"/>
    </source>
</evidence>
<evidence type="ECO:0000256" key="6">
    <source>
        <dbReference type="SAM" id="Phobius"/>
    </source>
</evidence>
<dbReference type="Gene3D" id="3.30.750.24">
    <property type="entry name" value="STAS domain"/>
    <property type="match status" value="1"/>
</dbReference>
<feature type="compositionally biased region" description="Gly residues" evidence="5">
    <location>
        <begin position="18"/>
        <end position="30"/>
    </location>
</feature>
<gene>
    <name evidence="9" type="ORF">PPROV_000524700</name>
</gene>
<comment type="subcellular location">
    <subcellularLocation>
        <location evidence="1">Membrane</location>
        <topology evidence="1">Multi-pass membrane protein</topology>
    </subcellularLocation>
</comment>
<dbReference type="InterPro" id="IPR036513">
    <property type="entry name" value="STAS_dom_sf"/>
</dbReference>
<evidence type="ECO:0000313" key="10">
    <source>
        <dbReference type="Proteomes" id="UP000660262"/>
    </source>
</evidence>
<dbReference type="GO" id="GO:0016020">
    <property type="term" value="C:membrane"/>
    <property type="evidence" value="ECO:0007669"/>
    <property type="project" value="UniProtKB-SubCell"/>
</dbReference>
<feature type="transmembrane region" description="Helical" evidence="6">
    <location>
        <begin position="415"/>
        <end position="434"/>
    </location>
</feature>
<feature type="transmembrane region" description="Helical" evidence="6">
    <location>
        <begin position="474"/>
        <end position="506"/>
    </location>
</feature>
<keyword evidence="10" id="KW-1185">Reference proteome</keyword>
<evidence type="ECO:0000256" key="3">
    <source>
        <dbReference type="ARBA" id="ARBA00022989"/>
    </source>
</evidence>
<dbReference type="Gene3D" id="2.60.120.10">
    <property type="entry name" value="Jelly Rolls"/>
    <property type="match status" value="1"/>
</dbReference>
<dbReference type="InterPro" id="IPR052706">
    <property type="entry name" value="Membrane-Transporter-like"/>
</dbReference>
<feature type="transmembrane region" description="Helical" evidence="6">
    <location>
        <begin position="440"/>
        <end position="462"/>
    </location>
</feature>
<protein>
    <recommendedName>
        <fullName evidence="11">STAS domain-containing protein</fullName>
    </recommendedName>
</protein>
<name>A0A830HI67_9CHLO</name>
<evidence type="ECO:0000256" key="2">
    <source>
        <dbReference type="ARBA" id="ARBA00022692"/>
    </source>
</evidence>
<organism evidence="9 10">
    <name type="scientific">Pycnococcus provasolii</name>
    <dbReference type="NCBI Taxonomy" id="41880"/>
    <lineage>
        <taxon>Eukaryota</taxon>
        <taxon>Viridiplantae</taxon>
        <taxon>Chlorophyta</taxon>
        <taxon>Pseudoscourfieldiophyceae</taxon>
        <taxon>Pseudoscourfieldiales</taxon>
        <taxon>Pycnococcaceae</taxon>
        <taxon>Pycnococcus</taxon>
    </lineage>
</organism>
<comment type="caution">
    <text evidence="9">The sequence shown here is derived from an EMBL/GenBank/DDBJ whole genome shotgun (WGS) entry which is preliminary data.</text>
</comment>
<dbReference type="InterPro" id="IPR000595">
    <property type="entry name" value="cNMP-bd_dom"/>
</dbReference>
<dbReference type="Pfam" id="PF00916">
    <property type="entry name" value="Sulfate_transp"/>
    <property type="match status" value="1"/>
</dbReference>
<keyword evidence="2 6" id="KW-0812">Transmembrane</keyword>
<feature type="region of interest" description="Disordered" evidence="5">
    <location>
        <begin position="1"/>
        <end position="50"/>
    </location>
</feature>
<dbReference type="CDD" id="cd00038">
    <property type="entry name" value="CAP_ED"/>
    <property type="match status" value="1"/>
</dbReference>
<dbReference type="InterPro" id="IPR014710">
    <property type="entry name" value="RmlC-like_jellyroll"/>
</dbReference>
<evidence type="ECO:0000256" key="1">
    <source>
        <dbReference type="ARBA" id="ARBA00004141"/>
    </source>
</evidence>
<proteinExistence type="predicted"/>
<dbReference type="PANTHER" id="PTHR43310">
    <property type="entry name" value="SULFATE TRANSPORTER YBAR-RELATED"/>
    <property type="match status" value="1"/>
</dbReference>
<dbReference type="PANTHER" id="PTHR43310:SF2">
    <property type="entry name" value="SLC26A_SULP TRANSPORTER DOMAIN-CONTAINING PROTEIN"/>
    <property type="match status" value="1"/>
</dbReference>
<feature type="transmembrane region" description="Helical" evidence="6">
    <location>
        <begin position="231"/>
        <end position="250"/>
    </location>
</feature>
<evidence type="ECO:0000256" key="4">
    <source>
        <dbReference type="ARBA" id="ARBA00023136"/>
    </source>
</evidence>
<dbReference type="AlphaFoldDB" id="A0A830HI67"/>
<feature type="transmembrane region" description="Helical" evidence="6">
    <location>
        <begin position="257"/>
        <end position="277"/>
    </location>
</feature>
<accession>A0A830HI67</accession>
<dbReference type="InterPro" id="IPR002645">
    <property type="entry name" value="STAS_dom"/>
</dbReference>
<evidence type="ECO:0000259" key="7">
    <source>
        <dbReference type="PROSITE" id="PS50042"/>
    </source>
</evidence>
<evidence type="ECO:0000256" key="5">
    <source>
        <dbReference type="SAM" id="MobiDB-lite"/>
    </source>
</evidence>
<dbReference type="InterPro" id="IPR018490">
    <property type="entry name" value="cNMP-bd_dom_sf"/>
</dbReference>
<dbReference type="EMBL" id="BNJQ01000013">
    <property type="protein sequence ID" value="GHP06502.1"/>
    <property type="molecule type" value="Genomic_DNA"/>
</dbReference>
<dbReference type="OrthoDB" id="409725at2759"/>
<feature type="transmembrane region" description="Helical" evidence="6">
    <location>
        <begin position="337"/>
        <end position="359"/>
    </location>
</feature>
<feature type="transmembrane region" description="Helical" evidence="6">
    <location>
        <begin position="156"/>
        <end position="179"/>
    </location>
</feature>